<organism evidence="13 14">
    <name type="scientific">Rubus argutus</name>
    <name type="common">Southern blackberry</name>
    <dbReference type="NCBI Taxonomy" id="59490"/>
    <lineage>
        <taxon>Eukaryota</taxon>
        <taxon>Viridiplantae</taxon>
        <taxon>Streptophyta</taxon>
        <taxon>Embryophyta</taxon>
        <taxon>Tracheophyta</taxon>
        <taxon>Spermatophyta</taxon>
        <taxon>Magnoliopsida</taxon>
        <taxon>eudicotyledons</taxon>
        <taxon>Gunneridae</taxon>
        <taxon>Pentapetalae</taxon>
        <taxon>rosids</taxon>
        <taxon>fabids</taxon>
        <taxon>Rosales</taxon>
        <taxon>Rosaceae</taxon>
        <taxon>Rosoideae</taxon>
        <taxon>Rosoideae incertae sedis</taxon>
        <taxon>Rubus</taxon>
    </lineage>
</organism>
<dbReference type="GO" id="GO:0016705">
    <property type="term" value="F:oxidoreductase activity, acting on paired donors, with incorporation or reduction of molecular oxygen"/>
    <property type="evidence" value="ECO:0007669"/>
    <property type="project" value="InterPro"/>
</dbReference>
<dbReference type="SUPFAM" id="SSF48264">
    <property type="entry name" value="Cytochrome P450"/>
    <property type="match status" value="1"/>
</dbReference>
<keyword evidence="8 11" id="KW-0408">Iron</keyword>
<dbReference type="InterPro" id="IPR002403">
    <property type="entry name" value="Cyt_P450_E_grp-IV"/>
</dbReference>
<gene>
    <name evidence="13" type="ORF">M0R45_014484</name>
</gene>
<protein>
    <recommendedName>
        <fullName evidence="15">Cytochrome P450</fullName>
    </recommendedName>
</protein>
<accession>A0AAW1XQ29</accession>
<evidence type="ECO:0000256" key="3">
    <source>
        <dbReference type="ARBA" id="ARBA00022617"/>
    </source>
</evidence>
<dbReference type="PROSITE" id="PS00086">
    <property type="entry name" value="CYTOCHROME_P450"/>
    <property type="match status" value="1"/>
</dbReference>
<evidence type="ECO:0000256" key="2">
    <source>
        <dbReference type="ARBA" id="ARBA00010617"/>
    </source>
</evidence>
<dbReference type="AlphaFoldDB" id="A0AAW1XQ29"/>
<evidence type="ECO:0000256" key="6">
    <source>
        <dbReference type="ARBA" id="ARBA00022989"/>
    </source>
</evidence>
<evidence type="ECO:0000256" key="11">
    <source>
        <dbReference type="PIRSR" id="PIRSR602403-1"/>
    </source>
</evidence>
<evidence type="ECO:0000256" key="7">
    <source>
        <dbReference type="ARBA" id="ARBA00023002"/>
    </source>
</evidence>
<dbReference type="GO" id="GO:0020037">
    <property type="term" value="F:heme binding"/>
    <property type="evidence" value="ECO:0007669"/>
    <property type="project" value="InterPro"/>
</dbReference>
<evidence type="ECO:0000256" key="10">
    <source>
        <dbReference type="ARBA" id="ARBA00023136"/>
    </source>
</evidence>
<dbReference type="PANTHER" id="PTHR24282">
    <property type="entry name" value="CYTOCHROME P450 FAMILY MEMBER"/>
    <property type="match status" value="1"/>
</dbReference>
<evidence type="ECO:0000256" key="9">
    <source>
        <dbReference type="ARBA" id="ARBA00023033"/>
    </source>
</evidence>
<dbReference type="PANTHER" id="PTHR24282:SF255">
    <property type="entry name" value="CYTOCHROME P450 72A11-RELATED"/>
    <property type="match status" value="1"/>
</dbReference>
<keyword evidence="6" id="KW-1133">Transmembrane helix</keyword>
<evidence type="ECO:0000256" key="4">
    <source>
        <dbReference type="ARBA" id="ARBA00022692"/>
    </source>
</evidence>
<dbReference type="EMBL" id="JBEDUW010000003">
    <property type="protein sequence ID" value="KAK9937712.1"/>
    <property type="molecule type" value="Genomic_DNA"/>
</dbReference>
<dbReference type="PRINTS" id="PR00465">
    <property type="entry name" value="EP450IV"/>
</dbReference>
<dbReference type="GO" id="GO:0004497">
    <property type="term" value="F:monooxygenase activity"/>
    <property type="evidence" value="ECO:0007669"/>
    <property type="project" value="UniProtKB-KW"/>
</dbReference>
<reference evidence="13 14" key="1">
    <citation type="journal article" date="2023" name="G3 (Bethesda)">
        <title>A chromosome-length genome assembly and annotation of blackberry (Rubus argutus, cv. 'Hillquist').</title>
        <authorList>
            <person name="Bruna T."/>
            <person name="Aryal R."/>
            <person name="Dudchenko O."/>
            <person name="Sargent D.J."/>
            <person name="Mead D."/>
            <person name="Buti M."/>
            <person name="Cavallini A."/>
            <person name="Hytonen T."/>
            <person name="Andres J."/>
            <person name="Pham M."/>
            <person name="Weisz D."/>
            <person name="Mascagni F."/>
            <person name="Usai G."/>
            <person name="Natali L."/>
            <person name="Bassil N."/>
            <person name="Fernandez G.E."/>
            <person name="Lomsadze A."/>
            <person name="Armour M."/>
            <person name="Olukolu B."/>
            <person name="Poorten T."/>
            <person name="Britton C."/>
            <person name="Davik J."/>
            <person name="Ashrafi H."/>
            <person name="Aiden E.L."/>
            <person name="Borodovsky M."/>
            <person name="Worthington M."/>
        </authorList>
    </citation>
    <scope>NUCLEOTIDE SEQUENCE [LARGE SCALE GENOMIC DNA]</scope>
    <source>
        <strain evidence="13">PI 553951</strain>
    </source>
</reference>
<keyword evidence="9 12" id="KW-0503">Monooxygenase</keyword>
<dbReference type="InterPro" id="IPR036396">
    <property type="entry name" value="Cyt_P450_sf"/>
</dbReference>
<feature type="binding site" description="axial binding residue" evidence="11">
    <location>
        <position position="127"/>
    </location>
    <ligand>
        <name>heme</name>
        <dbReference type="ChEBI" id="CHEBI:30413"/>
    </ligand>
    <ligandPart>
        <name>Fe</name>
        <dbReference type="ChEBI" id="CHEBI:18248"/>
    </ligandPart>
</feature>
<keyword evidence="3 11" id="KW-0349">Heme</keyword>
<dbReference type="PRINTS" id="PR00385">
    <property type="entry name" value="P450"/>
</dbReference>
<keyword evidence="5 11" id="KW-0479">Metal-binding</keyword>
<keyword evidence="4" id="KW-0812">Transmembrane</keyword>
<comment type="similarity">
    <text evidence="2 12">Belongs to the cytochrome P450 family.</text>
</comment>
<comment type="subcellular location">
    <subcellularLocation>
        <location evidence="1">Membrane</location>
        <topology evidence="1">Single-pass membrane protein</topology>
    </subcellularLocation>
</comment>
<dbReference type="Pfam" id="PF00067">
    <property type="entry name" value="p450"/>
    <property type="match status" value="1"/>
</dbReference>
<keyword evidence="10" id="KW-0472">Membrane</keyword>
<evidence type="ECO:0000313" key="13">
    <source>
        <dbReference type="EMBL" id="KAK9937712.1"/>
    </source>
</evidence>
<keyword evidence="14" id="KW-1185">Reference proteome</keyword>
<comment type="caution">
    <text evidence="13">The sequence shown here is derived from an EMBL/GenBank/DDBJ whole genome shotgun (WGS) entry which is preliminary data.</text>
</comment>
<dbReference type="Proteomes" id="UP001457282">
    <property type="component" value="Unassembled WGS sequence"/>
</dbReference>
<dbReference type="InterPro" id="IPR001128">
    <property type="entry name" value="Cyt_P450"/>
</dbReference>
<evidence type="ECO:0000256" key="5">
    <source>
        <dbReference type="ARBA" id="ARBA00022723"/>
    </source>
</evidence>
<name>A0AAW1XQ29_RUBAR</name>
<evidence type="ECO:0000256" key="12">
    <source>
        <dbReference type="RuleBase" id="RU000461"/>
    </source>
</evidence>
<sequence length="150" mass="17073">MVLLGQNQNWQDRARQEVLQVFGSNKPDFDGLTHLKVVTMILLEVLRLYPAVDVISRTTQKKNTTWEILITTWSPNRVINTAHYHHDKELWGDDANEFKPERFSEGVSKATKSQLSFFPFGAGPRICIGQNFAYDGSKIGLGFDLATLYL</sequence>
<comment type="cofactor">
    <cofactor evidence="11">
        <name>heme</name>
        <dbReference type="ChEBI" id="CHEBI:30413"/>
    </cofactor>
</comment>
<keyword evidence="7 12" id="KW-0560">Oxidoreductase</keyword>
<dbReference type="GO" id="GO:0005506">
    <property type="term" value="F:iron ion binding"/>
    <property type="evidence" value="ECO:0007669"/>
    <property type="project" value="InterPro"/>
</dbReference>
<evidence type="ECO:0000256" key="1">
    <source>
        <dbReference type="ARBA" id="ARBA00004167"/>
    </source>
</evidence>
<dbReference type="GO" id="GO:0016020">
    <property type="term" value="C:membrane"/>
    <property type="evidence" value="ECO:0007669"/>
    <property type="project" value="UniProtKB-SubCell"/>
</dbReference>
<evidence type="ECO:0000313" key="14">
    <source>
        <dbReference type="Proteomes" id="UP001457282"/>
    </source>
</evidence>
<evidence type="ECO:0008006" key="15">
    <source>
        <dbReference type="Google" id="ProtNLM"/>
    </source>
</evidence>
<proteinExistence type="inferred from homology"/>
<dbReference type="InterPro" id="IPR050665">
    <property type="entry name" value="Cytochrome_P450_Monooxygen"/>
</dbReference>
<dbReference type="Gene3D" id="1.10.630.10">
    <property type="entry name" value="Cytochrome P450"/>
    <property type="match status" value="1"/>
</dbReference>
<evidence type="ECO:0000256" key="8">
    <source>
        <dbReference type="ARBA" id="ARBA00023004"/>
    </source>
</evidence>
<dbReference type="InterPro" id="IPR017972">
    <property type="entry name" value="Cyt_P450_CS"/>
</dbReference>